<dbReference type="EnsemblPlants" id="HORVU.MOREX.r3.4HG0384910.1">
    <property type="protein sequence ID" value="HORVU.MOREX.r3.4HG0384910.1"/>
    <property type="gene ID" value="HORVU.MOREX.r3.4HG0384910"/>
</dbReference>
<organism evidence="1 2">
    <name type="scientific">Hordeum vulgare subsp. vulgare</name>
    <name type="common">Domesticated barley</name>
    <dbReference type="NCBI Taxonomy" id="112509"/>
    <lineage>
        <taxon>Eukaryota</taxon>
        <taxon>Viridiplantae</taxon>
        <taxon>Streptophyta</taxon>
        <taxon>Embryophyta</taxon>
        <taxon>Tracheophyta</taxon>
        <taxon>Spermatophyta</taxon>
        <taxon>Magnoliopsida</taxon>
        <taxon>Liliopsida</taxon>
        <taxon>Poales</taxon>
        <taxon>Poaceae</taxon>
        <taxon>BOP clade</taxon>
        <taxon>Pooideae</taxon>
        <taxon>Triticodae</taxon>
        <taxon>Triticeae</taxon>
        <taxon>Hordeinae</taxon>
        <taxon>Hordeum</taxon>
    </lineage>
</organism>
<proteinExistence type="predicted"/>
<sequence>MVNDLDLALQVANPAFKDNISTWGCKVPVVPTNSYSPLFSYLVFNLMHSWHDGTLQFPVPKDDFELRKRFLVHILKFEENEVLNHIPVLE</sequence>
<dbReference type="Gramene" id="HORVU.MOREX.r3.4HG0384910.1">
    <property type="protein sequence ID" value="HORVU.MOREX.r3.4HG0384910.1"/>
    <property type="gene ID" value="HORVU.MOREX.r3.4HG0384910"/>
</dbReference>
<name>A0A8I6XQU5_HORVV</name>
<dbReference type="Proteomes" id="UP000011116">
    <property type="component" value="Chromosome 4H"/>
</dbReference>
<dbReference type="AlphaFoldDB" id="A0A8I6XQU5"/>
<reference evidence="1" key="3">
    <citation type="submission" date="2022-01" db="UniProtKB">
        <authorList>
            <consortium name="EnsemblPlants"/>
        </authorList>
    </citation>
    <scope>IDENTIFICATION</scope>
    <source>
        <strain evidence="1">subsp. vulgare</strain>
    </source>
</reference>
<accession>A0A8I6XQU5</accession>
<reference evidence="2" key="1">
    <citation type="journal article" date="2012" name="Nature">
        <title>A physical, genetic and functional sequence assembly of the barley genome.</title>
        <authorList>
            <consortium name="The International Barley Genome Sequencing Consortium"/>
            <person name="Mayer K.F."/>
            <person name="Waugh R."/>
            <person name="Brown J.W."/>
            <person name="Schulman A."/>
            <person name="Langridge P."/>
            <person name="Platzer M."/>
            <person name="Fincher G.B."/>
            <person name="Muehlbauer G.J."/>
            <person name="Sato K."/>
            <person name="Close T.J."/>
            <person name="Wise R.P."/>
            <person name="Stein N."/>
        </authorList>
    </citation>
    <scope>NUCLEOTIDE SEQUENCE [LARGE SCALE GENOMIC DNA]</scope>
    <source>
        <strain evidence="2">cv. Morex</strain>
    </source>
</reference>
<evidence type="ECO:0000313" key="2">
    <source>
        <dbReference type="Proteomes" id="UP000011116"/>
    </source>
</evidence>
<dbReference type="Gramene" id="HORVU.MOREX.r2.4HG0320170.1">
    <property type="protein sequence ID" value="HORVU.MOREX.r2.4HG0320170.1"/>
    <property type="gene ID" value="HORVU.MOREX.r2.4HG0320170"/>
</dbReference>
<reference evidence="1" key="2">
    <citation type="submission" date="2020-10" db="EMBL/GenBank/DDBJ databases">
        <authorList>
            <person name="Scholz U."/>
            <person name="Mascher M."/>
            <person name="Fiebig A."/>
        </authorList>
    </citation>
    <scope>NUCLEOTIDE SEQUENCE [LARGE SCALE GENOMIC DNA]</scope>
    <source>
        <strain evidence="1">cv. Morex</strain>
    </source>
</reference>
<evidence type="ECO:0000313" key="1">
    <source>
        <dbReference type="EnsemblPlants" id="HORVU.MOREX.r3.4HG0384910.1"/>
    </source>
</evidence>
<keyword evidence="2" id="KW-1185">Reference proteome</keyword>
<protein>
    <submittedName>
        <fullName evidence="1">Uncharacterized protein</fullName>
    </submittedName>
</protein>